<evidence type="ECO:0000256" key="7">
    <source>
        <dbReference type="SAM" id="MobiDB-lite"/>
    </source>
</evidence>
<evidence type="ECO:0000259" key="8">
    <source>
        <dbReference type="SMART" id="SM01002"/>
    </source>
</evidence>
<protein>
    <recommendedName>
        <fullName evidence="1">proton-translocating NAD(P)(+) transhydrogenase</fullName>
        <ecNumber evidence="1">7.1.1.1</ecNumber>
    </recommendedName>
</protein>
<dbReference type="SUPFAM" id="SSF51735">
    <property type="entry name" value="NAD(P)-binding Rossmann-fold domains"/>
    <property type="match status" value="1"/>
</dbReference>
<keyword evidence="4" id="KW-1278">Translocase</keyword>
<proteinExistence type="predicted"/>
<comment type="catalytic activity">
    <reaction evidence="6">
        <text>NAD(+) + NADPH + H(+)(in) = NADH + NADP(+) + H(+)(out)</text>
        <dbReference type="Rhea" id="RHEA:47992"/>
        <dbReference type="ChEBI" id="CHEBI:15378"/>
        <dbReference type="ChEBI" id="CHEBI:57540"/>
        <dbReference type="ChEBI" id="CHEBI:57783"/>
        <dbReference type="ChEBI" id="CHEBI:57945"/>
        <dbReference type="ChEBI" id="CHEBI:58349"/>
        <dbReference type="EC" id="7.1.1.1"/>
    </reaction>
</comment>
<evidence type="ECO:0000256" key="4">
    <source>
        <dbReference type="ARBA" id="ARBA00022967"/>
    </source>
</evidence>
<dbReference type="GO" id="GO:0005886">
    <property type="term" value="C:plasma membrane"/>
    <property type="evidence" value="ECO:0007669"/>
    <property type="project" value="TreeGrafter"/>
</dbReference>
<dbReference type="Gene3D" id="3.40.50.720">
    <property type="entry name" value="NAD(P)-binding Rossmann-like Domain"/>
    <property type="match status" value="2"/>
</dbReference>
<dbReference type="InterPro" id="IPR036291">
    <property type="entry name" value="NAD(P)-bd_dom_sf"/>
</dbReference>
<dbReference type="Pfam" id="PF01262">
    <property type="entry name" value="AlaDh_PNT_C"/>
    <property type="match status" value="1"/>
</dbReference>
<dbReference type="FunFam" id="3.40.50.720:FF:000188">
    <property type="entry name" value="NAD(P) transhydrogenase alpha subunit 1"/>
    <property type="match status" value="1"/>
</dbReference>
<feature type="domain" description="Alanine dehydrogenase/pyridine nucleotide transhydrogenase N-terminal" evidence="9">
    <location>
        <begin position="4"/>
        <end position="138"/>
    </location>
</feature>
<evidence type="ECO:0000256" key="1">
    <source>
        <dbReference type="ARBA" id="ARBA00012943"/>
    </source>
</evidence>
<dbReference type="GO" id="GO:0006740">
    <property type="term" value="P:NADPH regeneration"/>
    <property type="evidence" value="ECO:0007669"/>
    <property type="project" value="TreeGrafter"/>
</dbReference>
<dbReference type="GO" id="GO:0008750">
    <property type="term" value="F:proton-translocating NAD(P)+ transhydrogenase activity"/>
    <property type="evidence" value="ECO:0007669"/>
    <property type="project" value="UniProtKB-EC"/>
</dbReference>
<dbReference type="InterPro" id="IPR007886">
    <property type="entry name" value="AlaDH/PNT_N"/>
</dbReference>
<keyword evidence="3" id="KW-0521">NADP</keyword>
<dbReference type="NCBIfam" id="NF006942">
    <property type="entry name" value="PRK09424.1"/>
    <property type="match status" value="1"/>
</dbReference>
<keyword evidence="2" id="KW-0547">Nucleotide-binding</keyword>
<dbReference type="SUPFAM" id="SSF52283">
    <property type="entry name" value="Formate/glycerate dehydrogenase catalytic domain-like"/>
    <property type="match status" value="1"/>
</dbReference>
<dbReference type="AlphaFoldDB" id="A0A381ZTR1"/>
<dbReference type="CDD" id="cd05304">
    <property type="entry name" value="Rubrum_tdh"/>
    <property type="match status" value="1"/>
</dbReference>
<evidence type="ECO:0000256" key="5">
    <source>
        <dbReference type="ARBA" id="ARBA00023027"/>
    </source>
</evidence>
<evidence type="ECO:0000313" key="10">
    <source>
        <dbReference type="EMBL" id="SVA92589.1"/>
    </source>
</evidence>
<gene>
    <name evidence="10" type="ORF">METZ01_LOCUS145443</name>
</gene>
<dbReference type="PANTHER" id="PTHR10160:SF19">
    <property type="entry name" value="PROTON-TRANSLOCATING NAD(P)(+) TRANSHYDROGENASE"/>
    <property type="match status" value="1"/>
</dbReference>
<dbReference type="EMBL" id="UINC01022609">
    <property type="protein sequence ID" value="SVA92589.1"/>
    <property type="molecule type" value="Genomic_DNA"/>
</dbReference>
<evidence type="ECO:0000256" key="6">
    <source>
        <dbReference type="ARBA" id="ARBA00048202"/>
    </source>
</evidence>
<name>A0A381ZTR1_9ZZZZ</name>
<dbReference type="PROSITE" id="PS00837">
    <property type="entry name" value="ALADH_PNT_2"/>
    <property type="match status" value="1"/>
</dbReference>
<evidence type="ECO:0000256" key="3">
    <source>
        <dbReference type="ARBA" id="ARBA00022857"/>
    </source>
</evidence>
<dbReference type="GO" id="GO:0016491">
    <property type="term" value="F:oxidoreductase activity"/>
    <property type="evidence" value="ECO:0007669"/>
    <property type="project" value="InterPro"/>
</dbReference>
<accession>A0A381ZTR1</accession>
<dbReference type="InterPro" id="IPR007698">
    <property type="entry name" value="AlaDH/PNT_NAD(H)-bd"/>
</dbReference>
<evidence type="ECO:0000259" key="9">
    <source>
        <dbReference type="SMART" id="SM01003"/>
    </source>
</evidence>
<feature type="domain" description="Alanine dehydrogenase/pyridine nucleotide transhydrogenase NAD(H)-binding" evidence="8">
    <location>
        <begin position="147"/>
        <end position="311"/>
    </location>
</feature>
<feature type="region of interest" description="Disordered" evidence="7">
    <location>
        <begin position="214"/>
        <end position="234"/>
    </location>
</feature>
<dbReference type="InterPro" id="IPR008143">
    <property type="entry name" value="Ala_DH/PNT_CS2"/>
</dbReference>
<reference evidence="10" key="1">
    <citation type="submission" date="2018-05" db="EMBL/GenBank/DDBJ databases">
        <authorList>
            <person name="Lanie J.A."/>
            <person name="Ng W.-L."/>
            <person name="Kazmierczak K.M."/>
            <person name="Andrzejewski T.M."/>
            <person name="Davidsen T.M."/>
            <person name="Wayne K.J."/>
            <person name="Tettelin H."/>
            <person name="Glass J.I."/>
            <person name="Rusch D."/>
            <person name="Podicherti R."/>
            <person name="Tsui H.-C.T."/>
            <person name="Winkler M.E."/>
        </authorList>
    </citation>
    <scope>NUCLEOTIDE SEQUENCE</scope>
</reference>
<dbReference type="SMART" id="SM01003">
    <property type="entry name" value="AlaDh_PNT_N"/>
    <property type="match status" value="1"/>
</dbReference>
<organism evidence="10">
    <name type="scientific">marine metagenome</name>
    <dbReference type="NCBI Taxonomy" id="408172"/>
    <lineage>
        <taxon>unclassified sequences</taxon>
        <taxon>metagenomes</taxon>
        <taxon>ecological metagenomes</taxon>
    </lineage>
</organism>
<sequence length="372" mass="39270">MKIGALRESDSNESRVALVPETVERLVKTGHEVFIENGAGIAAGFPDQAYAKAGAKTVPAIEVSKSIDLFVHVQPPTADEINALKIGCLIVSMFNARNDASNMSILASAGATAIAMELVPRIARAQRMDALSSQASISGYKAALLAANALGKYLPMMMTAAGTIPPAKILVLGAGVAGLQAIATARRLGAIVEAFDVRAAAGEQVESLGAKFIHPPKSEDAEGSGGYAREQTEDEQHRQRLFIKEHLADVDALITTAAIPGRPAPILITTEMIEAMRPGSVVIDLAAESGGNVEGTTPGKIINMNGVSIHGPINVPSSMPFHSSQLYSRNVMALLDLIIDKKDRTLNLNLEDDVIDATCLVHLGEVRHKFNS</sequence>
<keyword evidence="5" id="KW-0520">NAD</keyword>
<dbReference type="Pfam" id="PF05222">
    <property type="entry name" value="AlaDh_PNT_N"/>
    <property type="match status" value="1"/>
</dbReference>
<dbReference type="SMART" id="SM01002">
    <property type="entry name" value="AlaDh_PNT_C"/>
    <property type="match status" value="1"/>
</dbReference>
<evidence type="ECO:0000256" key="2">
    <source>
        <dbReference type="ARBA" id="ARBA00022741"/>
    </source>
</evidence>
<dbReference type="GO" id="GO:0050661">
    <property type="term" value="F:NADP binding"/>
    <property type="evidence" value="ECO:0007669"/>
    <property type="project" value="TreeGrafter"/>
</dbReference>
<dbReference type="EC" id="7.1.1.1" evidence="1"/>
<dbReference type="PANTHER" id="PTHR10160">
    <property type="entry name" value="NAD(P) TRANSHYDROGENASE"/>
    <property type="match status" value="1"/>
</dbReference>